<reference evidence="2 3" key="1">
    <citation type="journal article" date="2022" name="J. Am. Chem. Soc.">
        <title>Biosynthesis of Guanitoxin Enables Global Environmental Detection in Freshwater Cyanobacteria.</title>
        <authorList>
            <person name="Lima S.T."/>
            <person name="Fallon T.R."/>
            <person name="Cordoza J.L."/>
            <person name="Chekan J.R."/>
            <person name="Delbaje E."/>
            <person name="Hopiavuori A.R."/>
            <person name="Alvarenga D.O."/>
            <person name="Wood S.M."/>
            <person name="Luhavaya H."/>
            <person name="Baumgartner J.T."/>
            <person name="Dorr F.A."/>
            <person name="Etchegaray A."/>
            <person name="Pinto E."/>
            <person name="McKinnie S.M.K."/>
            <person name="Fiore M.F."/>
            <person name="Moore B.S."/>
        </authorList>
    </citation>
    <scope>NUCLEOTIDE SEQUENCE [LARGE SCALE GENOMIC DNA]</scope>
    <source>
        <strain evidence="2 3">ITEP-024</strain>
    </source>
</reference>
<keyword evidence="2" id="KW-0540">Nuclease</keyword>
<dbReference type="InterPro" id="IPR003615">
    <property type="entry name" value="HNH_nuc"/>
</dbReference>
<dbReference type="SMART" id="SM00507">
    <property type="entry name" value="HNHc"/>
    <property type="match status" value="1"/>
</dbReference>
<dbReference type="RefSeq" id="WP_220608931.1">
    <property type="nucleotide sequence ID" value="NZ_CP080598.1"/>
</dbReference>
<protein>
    <submittedName>
        <fullName evidence="2">HNH endonuclease</fullName>
    </submittedName>
</protein>
<dbReference type="PANTHER" id="PTHR33877">
    <property type="entry name" value="SLL1193 PROTEIN"/>
    <property type="match status" value="1"/>
</dbReference>
<proteinExistence type="predicted"/>
<keyword evidence="2" id="KW-0378">Hydrolase</keyword>
<dbReference type="PANTHER" id="PTHR33877:SF1">
    <property type="entry name" value="TYPE IV METHYL-DIRECTED RESTRICTION ENZYME ECOKMCRA"/>
    <property type="match status" value="1"/>
</dbReference>
<keyword evidence="3" id="KW-1185">Reference proteome</keyword>
<dbReference type="InterPro" id="IPR052892">
    <property type="entry name" value="NA-targeting_endonuclease"/>
</dbReference>
<dbReference type="Gene3D" id="1.10.30.50">
    <property type="match status" value="1"/>
</dbReference>
<dbReference type="CDD" id="cd00085">
    <property type="entry name" value="HNHc"/>
    <property type="match status" value="1"/>
</dbReference>
<dbReference type="GO" id="GO:0004519">
    <property type="term" value="F:endonuclease activity"/>
    <property type="evidence" value="ECO:0007669"/>
    <property type="project" value="UniProtKB-KW"/>
</dbReference>
<dbReference type="Pfam" id="PF01844">
    <property type="entry name" value="HNH"/>
    <property type="match status" value="1"/>
</dbReference>
<evidence type="ECO:0000259" key="1">
    <source>
        <dbReference type="SMART" id="SM00507"/>
    </source>
</evidence>
<evidence type="ECO:0000313" key="3">
    <source>
        <dbReference type="Proteomes" id="UP000826540"/>
    </source>
</evidence>
<evidence type="ECO:0000313" key="2">
    <source>
        <dbReference type="EMBL" id="QYX30795.1"/>
    </source>
</evidence>
<name>A0ABX8WWI6_9CYAN</name>
<gene>
    <name evidence="2" type="ORF">K2F26_18265</name>
</gene>
<dbReference type="InterPro" id="IPR002711">
    <property type="entry name" value="HNH"/>
</dbReference>
<keyword evidence="2" id="KW-0255">Endonuclease</keyword>
<accession>A0ABX8WWI6</accession>
<dbReference type="Proteomes" id="UP000826540">
    <property type="component" value="Chromosome"/>
</dbReference>
<dbReference type="EMBL" id="CP080598">
    <property type="protein sequence ID" value="QYX30795.1"/>
    <property type="molecule type" value="Genomic_DNA"/>
</dbReference>
<sequence length="118" mass="13325">MSERVSESIRRIVAARSRGYCEYCRCSEKFATERFTVEHIKPRKAGGETVLENLAWSCFGCNGYKHTKTEGIDPETGEKTASYLLNFANNSSRDNCKHKRVYSSGGKFSKLSITLDNL</sequence>
<feature type="domain" description="HNH nuclease" evidence="1">
    <location>
        <begin position="8"/>
        <end position="63"/>
    </location>
</feature>
<organism evidence="2 3">
    <name type="scientific">Sphaerospermopsis torques-reginae ITEP-024</name>
    <dbReference type="NCBI Taxonomy" id="984208"/>
    <lineage>
        <taxon>Bacteria</taxon>
        <taxon>Bacillati</taxon>
        <taxon>Cyanobacteriota</taxon>
        <taxon>Cyanophyceae</taxon>
        <taxon>Nostocales</taxon>
        <taxon>Aphanizomenonaceae</taxon>
        <taxon>Sphaerospermopsis</taxon>
        <taxon>Sphaerospermopsis torques-reginae</taxon>
    </lineage>
</organism>